<organism evidence="2 3">
    <name type="scientific">Mortierella polycephala</name>
    <dbReference type="NCBI Taxonomy" id="41804"/>
    <lineage>
        <taxon>Eukaryota</taxon>
        <taxon>Fungi</taxon>
        <taxon>Fungi incertae sedis</taxon>
        <taxon>Mucoromycota</taxon>
        <taxon>Mortierellomycotina</taxon>
        <taxon>Mortierellomycetes</taxon>
        <taxon>Mortierellales</taxon>
        <taxon>Mortierellaceae</taxon>
        <taxon>Mortierella</taxon>
    </lineage>
</organism>
<dbReference type="EMBL" id="JAAAJA010000461">
    <property type="protein sequence ID" value="KAG0253395.1"/>
    <property type="molecule type" value="Genomic_DNA"/>
</dbReference>
<dbReference type="SUPFAM" id="SSF81383">
    <property type="entry name" value="F-box domain"/>
    <property type="match status" value="1"/>
</dbReference>
<accession>A0A9P6PV62</accession>
<dbReference type="InterPro" id="IPR032675">
    <property type="entry name" value="LRR_dom_sf"/>
</dbReference>
<dbReference type="InterPro" id="IPR036047">
    <property type="entry name" value="F-box-like_dom_sf"/>
</dbReference>
<evidence type="ECO:0000313" key="2">
    <source>
        <dbReference type="EMBL" id="KAG0253395.1"/>
    </source>
</evidence>
<feature type="domain" description="F-box" evidence="1">
    <location>
        <begin position="15"/>
        <end position="49"/>
    </location>
</feature>
<proteinExistence type="predicted"/>
<dbReference type="Gene3D" id="3.80.10.10">
    <property type="entry name" value="Ribonuclease Inhibitor"/>
    <property type="match status" value="1"/>
</dbReference>
<dbReference type="Pfam" id="PF12937">
    <property type="entry name" value="F-box-like"/>
    <property type="match status" value="1"/>
</dbReference>
<name>A0A9P6PV62_9FUNG</name>
<reference evidence="2" key="1">
    <citation type="journal article" date="2020" name="Fungal Divers.">
        <title>Resolving the Mortierellaceae phylogeny through synthesis of multi-gene phylogenetics and phylogenomics.</title>
        <authorList>
            <person name="Vandepol N."/>
            <person name="Liber J."/>
            <person name="Desiro A."/>
            <person name="Na H."/>
            <person name="Kennedy M."/>
            <person name="Barry K."/>
            <person name="Grigoriev I.V."/>
            <person name="Miller A.N."/>
            <person name="O'Donnell K."/>
            <person name="Stajich J.E."/>
            <person name="Bonito G."/>
        </authorList>
    </citation>
    <scope>NUCLEOTIDE SEQUENCE</scope>
    <source>
        <strain evidence="2">KOD948</strain>
    </source>
</reference>
<dbReference type="OrthoDB" id="2448738at2759"/>
<gene>
    <name evidence="2" type="ORF">BG011_006389</name>
</gene>
<protein>
    <recommendedName>
        <fullName evidence="1">F-box domain-containing protein</fullName>
    </recommendedName>
</protein>
<dbReference type="AlphaFoldDB" id="A0A9P6PV62"/>
<dbReference type="Gene3D" id="1.20.1280.50">
    <property type="match status" value="1"/>
</dbReference>
<comment type="caution">
    <text evidence="2">The sequence shown here is derived from an EMBL/GenBank/DDBJ whole genome shotgun (WGS) entry which is preliminary data.</text>
</comment>
<evidence type="ECO:0000313" key="3">
    <source>
        <dbReference type="Proteomes" id="UP000726737"/>
    </source>
</evidence>
<keyword evidence="3" id="KW-1185">Reference proteome</keyword>
<dbReference type="SUPFAM" id="SSF52047">
    <property type="entry name" value="RNI-like"/>
    <property type="match status" value="1"/>
</dbReference>
<sequence length="584" mass="65622">MRNIDIFDIALIKDEITSYLSTKDLAQCTQVSHSWFTWFMPALWHTIDISYQQSKVGPFLVPSREQSPDDLAFSKDKVDAQELASTLLVKHNDLIHTLTTVYCIPFITTDPSLTSAPTPTSTSTLSSAHTFRNLRIFKCPPSTPNFARQILGKTLSRSRLEVLEWTVHSPLQENWNGIDQYNRTIASIKVDDDDDDKQNEDGVKVDAEGWAVETQIQRLYICINERLFDTKVLLPLVQRSPRLERLGMHWVHHQQTIDSVADLVQNGFLPHLNEIWLGAQRFGKDLDLVKLLSNHTGNCRTATSAATSVSTGTGARTGTGILRLKSIETYCRALWGKEISQTLSDHHGQTLQLLNLTGIPPIDLYHFIGLAAGLPMLQTLNICLAFSRRNFMDVLAGYHHENIHDFGSLPQQQWACLSLRTLELSLISAENQVWSDQVHETEPGQDDDNSGRSDTGVAKALEEICLKYVLSQMGRLNVLQELDFSSYTFILRLKPEDSIDNTDGSTRSTETPSYAYLEHLAGLKNLRGLCLKSDGDVALGAAEAKWILAHWPRLVEIQGLMKWSGENNEAMNVLRTGRPWISIC</sequence>
<dbReference type="Proteomes" id="UP000726737">
    <property type="component" value="Unassembled WGS sequence"/>
</dbReference>
<evidence type="ECO:0000259" key="1">
    <source>
        <dbReference type="Pfam" id="PF12937"/>
    </source>
</evidence>
<dbReference type="InterPro" id="IPR001810">
    <property type="entry name" value="F-box_dom"/>
</dbReference>